<dbReference type="RefSeq" id="WP_378039623.1">
    <property type="nucleotide sequence ID" value="NZ_JBHSIV010000070.1"/>
</dbReference>
<comment type="catalytic activity">
    <reaction evidence="8">
        <text>L-threonyl-[protein] + ATP = O-phospho-L-threonyl-[protein] + ADP + H(+)</text>
        <dbReference type="Rhea" id="RHEA:46608"/>
        <dbReference type="Rhea" id="RHEA-COMP:11060"/>
        <dbReference type="Rhea" id="RHEA-COMP:11605"/>
        <dbReference type="ChEBI" id="CHEBI:15378"/>
        <dbReference type="ChEBI" id="CHEBI:30013"/>
        <dbReference type="ChEBI" id="CHEBI:30616"/>
        <dbReference type="ChEBI" id="CHEBI:61977"/>
        <dbReference type="ChEBI" id="CHEBI:456216"/>
        <dbReference type="EC" id="2.7.11.1"/>
    </reaction>
</comment>
<protein>
    <recommendedName>
        <fullName evidence="1">non-specific serine/threonine protein kinase</fullName>
        <ecNumber evidence="1">2.7.11.1</ecNumber>
    </recommendedName>
</protein>
<feature type="region of interest" description="Disordered" evidence="11">
    <location>
        <begin position="636"/>
        <end position="656"/>
    </location>
</feature>
<dbReference type="PROSITE" id="PS50011">
    <property type="entry name" value="PROTEIN_KINASE_DOM"/>
    <property type="match status" value="1"/>
</dbReference>
<name>A0ABV9YTW6_9PSEU</name>
<dbReference type="Gene3D" id="3.30.200.20">
    <property type="entry name" value="Phosphorylase Kinase, domain 1"/>
    <property type="match status" value="1"/>
</dbReference>
<evidence type="ECO:0000256" key="2">
    <source>
        <dbReference type="ARBA" id="ARBA00022527"/>
    </source>
</evidence>
<evidence type="ECO:0000256" key="7">
    <source>
        <dbReference type="ARBA" id="ARBA00022840"/>
    </source>
</evidence>
<dbReference type="SUPFAM" id="SSF56112">
    <property type="entry name" value="Protein kinase-like (PK-like)"/>
    <property type="match status" value="1"/>
</dbReference>
<feature type="region of interest" description="Disordered" evidence="11">
    <location>
        <begin position="593"/>
        <end position="622"/>
    </location>
</feature>
<keyword evidence="3" id="KW-0808">Transferase</keyword>
<evidence type="ECO:0000313" key="16">
    <source>
        <dbReference type="Proteomes" id="UP001595947"/>
    </source>
</evidence>
<feature type="domain" description="PASTA" evidence="14">
    <location>
        <begin position="360"/>
        <end position="426"/>
    </location>
</feature>
<dbReference type="PROSITE" id="PS51178">
    <property type="entry name" value="PASTA"/>
    <property type="match status" value="4"/>
</dbReference>
<dbReference type="EMBL" id="JBHSIV010000070">
    <property type="protein sequence ID" value="MFC5066315.1"/>
    <property type="molecule type" value="Genomic_DNA"/>
</dbReference>
<dbReference type="Gene3D" id="1.10.510.10">
    <property type="entry name" value="Transferase(Phosphotransferase) domain 1"/>
    <property type="match status" value="1"/>
</dbReference>
<dbReference type="Pfam" id="PF03793">
    <property type="entry name" value="PASTA"/>
    <property type="match status" value="4"/>
</dbReference>
<keyword evidence="6 15" id="KW-0418">Kinase</keyword>
<feature type="domain" description="Protein kinase" evidence="13">
    <location>
        <begin position="11"/>
        <end position="274"/>
    </location>
</feature>
<dbReference type="Proteomes" id="UP001595947">
    <property type="component" value="Unassembled WGS sequence"/>
</dbReference>
<keyword evidence="12" id="KW-0812">Transmembrane</keyword>
<dbReference type="InterPro" id="IPR000719">
    <property type="entry name" value="Prot_kinase_dom"/>
</dbReference>
<dbReference type="InterPro" id="IPR011009">
    <property type="entry name" value="Kinase-like_dom_sf"/>
</dbReference>
<feature type="compositionally biased region" description="Low complexity" evidence="11">
    <location>
        <begin position="610"/>
        <end position="622"/>
    </location>
</feature>
<dbReference type="PANTHER" id="PTHR43289">
    <property type="entry name" value="MITOGEN-ACTIVATED PROTEIN KINASE KINASE KINASE 20-RELATED"/>
    <property type="match status" value="1"/>
</dbReference>
<evidence type="ECO:0000313" key="15">
    <source>
        <dbReference type="EMBL" id="MFC5066315.1"/>
    </source>
</evidence>
<dbReference type="Gene3D" id="3.30.10.20">
    <property type="match status" value="4"/>
</dbReference>
<dbReference type="GO" id="GO:0016301">
    <property type="term" value="F:kinase activity"/>
    <property type="evidence" value="ECO:0007669"/>
    <property type="project" value="UniProtKB-KW"/>
</dbReference>
<evidence type="ECO:0000259" key="13">
    <source>
        <dbReference type="PROSITE" id="PS50011"/>
    </source>
</evidence>
<dbReference type="InterPro" id="IPR008271">
    <property type="entry name" value="Ser/Thr_kinase_AS"/>
</dbReference>
<gene>
    <name evidence="15" type="primary">pknB</name>
    <name evidence="15" type="ORF">ACFPBZ_29195</name>
</gene>
<evidence type="ECO:0000256" key="10">
    <source>
        <dbReference type="PROSITE-ProRule" id="PRU10141"/>
    </source>
</evidence>
<dbReference type="NCBIfam" id="NF033483">
    <property type="entry name" value="PknB_PASTA_kin"/>
    <property type="match status" value="1"/>
</dbReference>
<dbReference type="InterPro" id="IPR005543">
    <property type="entry name" value="PASTA_dom"/>
</dbReference>
<keyword evidence="16" id="KW-1185">Reference proteome</keyword>
<evidence type="ECO:0000256" key="11">
    <source>
        <dbReference type="SAM" id="MobiDB-lite"/>
    </source>
</evidence>
<keyword evidence="5 10" id="KW-0547">Nucleotide-binding</keyword>
<dbReference type="PROSITE" id="PS00107">
    <property type="entry name" value="PROTEIN_KINASE_ATP"/>
    <property type="match status" value="1"/>
</dbReference>
<dbReference type="Pfam" id="PF00069">
    <property type="entry name" value="Pkinase"/>
    <property type="match status" value="1"/>
</dbReference>
<reference evidence="16" key="1">
    <citation type="journal article" date="2019" name="Int. J. Syst. Evol. Microbiol.">
        <title>The Global Catalogue of Microorganisms (GCM) 10K type strain sequencing project: providing services to taxonomists for standard genome sequencing and annotation.</title>
        <authorList>
            <consortium name="The Broad Institute Genomics Platform"/>
            <consortium name="The Broad Institute Genome Sequencing Center for Infectious Disease"/>
            <person name="Wu L."/>
            <person name="Ma J."/>
        </authorList>
    </citation>
    <scope>NUCLEOTIDE SEQUENCE [LARGE SCALE GENOMIC DNA]</scope>
    <source>
        <strain evidence="16">CGMCC 4.7093</strain>
    </source>
</reference>
<evidence type="ECO:0000256" key="3">
    <source>
        <dbReference type="ARBA" id="ARBA00022679"/>
    </source>
</evidence>
<organism evidence="15 16">
    <name type="scientific">Actinomycetospora atypica</name>
    <dbReference type="NCBI Taxonomy" id="1290095"/>
    <lineage>
        <taxon>Bacteria</taxon>
        <taxon>Bacillati</taxon>
        <taxon>Actinomycetota</taxon>
        <taxon>Actinomycetes</taxon>
        <taxon>Pseudonocardiales</taxon>
        <taxon>Pseudonocardiaceae</taxon>
        <taxon>Actinomycetospora</taxon>
    </lineage>
</organism>
<proteinExistence type="predicted"/>
<comment type="catalytic activity">
    <reaction evidence="9">
        <text>L-seryl-[protein] + ATP = O-phospho-L-seryl-[protein] + ADP + H(+)</text>
        <dbReference type="Rhea" id="RHEA:17989"/>
        <dbReference type="Rhea" id="RHEA-COMP:9863"/>
        <dbReference type="Rhea" id="RHEA-COMP:11604"/>
        <dbReference type="ChEBI" id="CHEBI:15378"/>
        <dbReference type="ChEBI" id="CHEBI:29999"/>
        <dbReference type="ChEBI" id="CHEBI:30616"/>
        <dbReference type="ChEBI" id="CHEBI:83421"/>
        <dbReference type="ChEBI" id="CHEBI:456216"/>
        <dbReference type="EC" id="2.7.11.1"/>
    </reaction>
</comment>
<keyword evidence="7 10" id="KW-0067">ATP-binding</keyword>
<evidence type="ECO:0000256" key="5">
    <source>
        <dbReference type="ARBA" id="ARBA00022741"/>
    </source>
</evidence>
<dbReference type="PANTHER" id="PTHR43289:SF6">
    <property type="entry name" value="SERINE_THREONINE-PROTEIN KINASE NEKL-3"/>
    <property type="match status" value="1"/>
</dbReference>
<evidence type="ECO:0000256" key="9">
    <source>
        <dbReference type="ARBA" id="ARBA00048679"/>
    </source>
</evidence>
<accession>A0ABV9YTW6</accession>
<feature type="domain" description="PASTA" evidence="14">
    <location>
        <begin position="563"/>
        <end position="631"/>
    </location>
</feature>
<feature type="domain" description="PASTA" evidence="14">
    <location>
        <begin position="427"/>
        <end position="496"/>
    </location>
</feature>
<evidence type="ECO:0000256" key="4">
    <source>
        <dbReference type="ARBA" id="ARBA00022737"/>
    </source>
</evidence>
<dbReference type="SUPFAM" id="SSF54184">
    <property type="entry name" value="Penicillin-binding protein 2x (pbp-2x), c-terminal domain"/>
    <property type="match status" value="1"/>
</dbReference>
<dbReference type="EC" id="2.7.11.1" evidence="1"/>
<evidence type="ECO:0000256" key="12">
    <source>
        <dbReference type="SAM" id="Phobius"/>
    </source>
</evidence>
<evidence type="ECO:0000256" key="1">
    <source>
        <dbReference type="ARBA" id="ARBA00012513"/>
    </source>
</evidence>
<dbReference type="SMART" id="SM00220">
    <property type="entry name" value="S_TKc"/>
    <property type="match status" value="1"/>
</dbReference>
<keyword evidence="2" id="KW-0723">Serine/threonine-protein kinase</keyword>
<dbReference type="PROSITE" id="PS00108">
    <property type="entry name" value="PROTEIN_KINASE_ST"/>
    <property type="match status" value="1"/>
</dbReference>
<keyword evidence="12" id="KW-1133">Transmembrane helix</keyword>
<keyword evidence="12" id="KW-0472">Membrane</keyword>
<evidence type="ECO:0000259" key="14">
    <source>
        <dbReference type="PROSITE" id="PS51178"/>
    </source>
</evidence>
<keyword evidence="4" id="KW-0677">Repeat</keyword>
<sequence length="656" mass="67993">MTTPRLLSDRYELGPTLGYGGMSEVHGGRDVRLGRDVAIKVLRADLARDPQFQVRFQREGQNAASLNHPAIVAVYDTGETWADDIPLPYIVMEYVPGRTLRDIVKTGGPMDPTRVCEVVADVCSALDFSHRHGIIHRDVKPANVMITPSGAVKVMDFGIARALSDAQQGLTQTAAVIGTAQYLSPEQARGESVDARSDVYSTGCVLFELLTGQPPFTGDSPVAVAYQHVREDPKAPSELNPAVPPALDAITLKALAKNPVNRYQTAGEMRDDLVRALQGEQVDAPLVMSADERNTLMTGPTRTVGPATYATGPATGDFAAWQAEQSEERRRRSRRRLGVLGGVVLLAAVLAGLFFLVAPGNNEVAVPDVANQTQDVALRTLTGQGLKPNVVPVASDASQVGRVLRTDPPAGAEVEPETVIAMQVGRGPDRVQAPNLVGQTADAAQRIAQGAGLTLTPVPQQRQVDDQSQVGKVLSQDPPSGTLLSPGTAIQLTVGQQRQTIKVPDVTGQDQATARTTLEGVGLEVTVTQIDAGGNAGSVVSTSPSAGSTVNVGSTVTVQVSKGNQVGVPDVVGKSRADALSALASAGFTGNLQATSQDVDDPGQDGKILSQSPSAGSQAGAGDTIQVTVGRYTGGGGGGNGNGGVFGGNGLFPGGG</sequence>
<dbReference type="InterPro" id="IPR017441">
    <property type="entry name" value="Protein_kinase_ATP_BS"/>
</dbReference>
<dbReference type="CDD" id="cd14014">
    <property type="entry name" value="STKc_PknB_like"/>
    <property type="match status" value="1"/>
</dbReference>
<evidence type="ECO:0000256" key="6">
    <source>
        <dbReference type="ARBA" id="ARBA00022777"/>
    </source>
</evidence>
<comment type="caution">
    <text evidence="15">The sequence shown here is derived from an EMBL/GenBank/DDBJ whole genome shotgun (WGS) entry which is preliminary data.</text>
</comment>
<evidence type="ECO:0000256" key="8">
    <source>
        <dbReference type="ARBA" id="ARBA00047899"/>
    </source>
</evidence>
<feature type="transmembrane region" description="Helical" evidence="12">
    <location>
        <begin position="337"/>
        <end position="358"/>
    </location>
</feature>
<feature type="domain" description="PASTA" evidence="14">
    <location>
        <begin position="497"/>
        <end position="562"/>
    </location>
</feature>
<feature type="binding site" evidence="10">
    <location>
        <position position="40"/>
    </location>
    <ligand>
        <name>ATP</name>
        <dbReference type="ChEBI" id="CHEBI:30616"/>
    </ligand>
</feature>
<dbReference type="CDD" id="cd06577">
    <property type="entry name" value="PASTA_pknB"/>
    <property type="match status" value="4"/>
</dbReference>
<dbReference type="SMART" id="SM00740">
    <property type="entry name" value="PASTA"/>
    <property type="match status" value="4"/>
</dbReference>